<dbReference type="GO" id="GO:0003676">
    <property type="term" value="F:nucleic acid binding"/>
    <property type="evidence" value="ECO:0007669"/>
    <property type="project" value="InterPro"/>
</dbReference>
<keyword evidence="8" id="KW-0548">Nucleotidyltransferase</keyword>
<keyword evidence="12" id="KW-1185">Reference proteome</keyword>
<evidence type="ECO:0000256" key="3">
    <source>
        <dbReference type="ARBA" id="ARBA00022759"/>
    </source>
</evidence>
<evidence type="ECO:0000313" key="11">
    <source>
        <dbReference type="EMBL" id="OWZ12428.1"/>
    </source>
</evidence>
<dbReference type="GO" id="GO:0006310">
    <property type="term" value="P:DNA recombination"/>
    <property type="evidence" value="ECO:0007669"/>
    <property type="project" value="UniProtKB-KW"/>
</dbReference>
<dbReference type="PANTHER" id="PTHR42648:SF11">
    <property type="entry name" value="TRANSPOSON TY4-P GAG-POL POLYPROTEIN"/>
    <property type="match status" value="1"/>
</dbReference>
<keyword evidence="7" id="KW-0695">RNA-directed DNA polymerase</keyword>
<evidence type="ECO:0000256" key="6">
    <source>
        <dbReference type="ARBA" id="ARBA00022908"/>
    </source>
</evidence>
<feature type="domain" description="Integrase catalytic" evidence="10">
    <location>
        <begin position="54"/>
        <end position="173"/>
    </location>
</feature>
<keyword evidence="8" id="KW-0808">Transferase</keyword>
<dbReference type="InterPro" id="IPR036397">
    <property type="entry name" value="RNaseH_sf"/>
</dbReference>
<sequence length="256" mass="29511">MKFAHLNVQAIKQMILKEMVSGMQSLKLDDFKEPLNCIACSTAKRRWKAYERHHKHSKVCYDRLMSGVCSIGIETLGGNRYFQLVQDEASRYKWCYLLEHKSEATINMMNLILRLEKKHEINRLTFDRGREFVNNKMKNFPVDHGIELKPTNAYTPEEKCLVEKRNGNMINRFDQGLSGKTPYKKLTGMKPDVSNLRVCGCVAFAHIVKKKRANKLSSKAVPTLFLGFSQSSLGYRLLNFHTGELIERRDLLSGGY</sequence>
<dbReference type="InterPro" id="IPR012337">
    <property type="entry name" value="RNaseH-like_sf"/>
</dbReference>
<dbReference type="Pfam" id="PF25597">
    <property type="entry name" value="SH3_retrovirus"/>
    <property type="match status" value="1"/>
</dbReference>
<keyword evidence="2" id="KW-0479">Metal-binding</keyword>
<dbReference type="PROSITE" id="PS50994">
    <property type="entry name" value="INTEGRASE"/>
    <property type="match status" value="1"/>
</dbReference>
<comment type="caution">
    <text evidence="11">The sequence shown here is derived from an EMBL/GenBank/DDBJ whole genome shotgun (WGS) entry which is preliminary data.</text>
</comment>
<keyword evidence="1" id="KW-0540">Nuclease</keyword>
<reference evidence="12" key="1">
    <citation type="submission" date="2017-03" db="EMBL/GenBank/DDBJ databases">
        <title>Phytopthora megakarya and P. palmivora, two closely related causual agents of cacao black pod achieved similar genome size and gene model numbers by different mechanisms.</title>
        <authorList>
            <person name="Ali S."/>
            <person name="Shao J."/>
            <person name="Larry D.J."/>
            <person name="Kronmiller B."/>
            <person name="Shen D."/>
            <person name="Strem M.D."/>
            <person name="Melnick R.L."/>
            <person name="Guiltinan M.J."/>
            <person name="Tyler B.M."/>
            <person name="Meinhardt L.W."/>
            <person name="Bailey B.A."/>
        </authorList>
    </citation>
    <scope>NUCLEOTIDE SEQUENCE [LARGE SCALE GENOMIC DNA]</scope>
    <source>
        <strain evidence="12">zdho120</strain>
    </source>
</reference>
<protein>
    <submittedName>
        <fullName evidence="11">Gag-pol Polyprotein</fullName>
    </submittedName>
</protein>
<proteinExistence type="predicted"/>
<dbReference type="GO" id="GO:0015074">
    <property type="term" value="P:DNA integration"/>
    <property type="evidence" value="ECO:0007669"/>
    <property type="project" value="UniProtKB-KW"/>
</dbReference>
<dbReference type="GO" id="GO:0004519">
    <property type="term" value="F:endonuclease activity"/>
    <property type="evidence" value="ECO:0007669"/>
    <property type="project" value="UniProtKB-KW"/>
</dbReference>
<dbReference type="InterPro" id="IPR001584">
    <property type="entry name" value="Integrase_cat-core"/>
</dbReference>
<dbReference type="STRING" id="4795.A0A225W5F0"/>
<evidence type="ECO:0000256" key="7">
    <source>
        <dbReference type="ARBA" id="ARBA00022918"/>
    </source>
</evidence>
<organism evidence="11 12">
    <name type="scientific">Phytophthora megakarya</name>
    <dbReference type="NCBI Taxonomy" id="4795"/>
    <lineage>
        <taxon>Eukaryota</taxon>
        <taxon>Sar</taxon>
        <taxon>Stramenopiles</taxon>
        <taxon>Oomycota</taxon>
        <taxon>Peronosporomycetes</taxon>
        <taxon>Peronosporales</taxon>
        <taxon>Peronosporaceae</taxon>
        <taxon>Phytophthora</taxon>
    </lineage>
</organism>
<dbReference type="PANTHER" id="PTHR42648">
    <property type="entry name" value="TRANSPOSASE, PUTATIVE-RELATED"/>
    <property type="match status" value="1"/>
</dbReference>
<name>A0A225W5F0_9STRA</name>
<dbReference type="GO" id="GO:0016787">
    <property type="term" value="F:hydrolase activity"/>
    <property type="evidence" value="ECO:0007669"/>
    <property type="project" value="UniProtKB-KW"/>
</dbReference>
<dbReference type="InterPro" id="IPR057670">
    <property type="entry name" value="SH3_retrovirus"/>
</dbReference>
<dbReference type="OrthoDB" id="124043at2759"/>
<keyword evidence="9" id="KW-0233">DNA recombination</keyword>
<dbReference type="InterPro" id="IPR039537">
    <property type="entry name" value="Retrotran_Ty1/copia-like"/>
</dbReference>
<evidence type="ECO:0000256" key="9">
    <source>
        <dbReference type="ARBA" id="ARBA00023172"/>
    </source>
</evidence>
<evidence type="ECO:0000256" key="4">
    <source>
        <dbReference type="ARBA" id="ARBA00022801"/>
    </source>
</evidence>
<evidence type="ECO:0000256" key="8">
    <source>
        <dbReference type="ARBA" id="ARBA00022932"/>
    </source>
</evidence>
<evidence type="ECO:0000313" key="12">
    <source>
        <dbReference type="Proteomes" id="UP000198211"/>
    </source>
</evidence>
<gene>
    <name evidence="11" type="ORF">PHMEG_00014412</name>
</gene>
<evidence type="ECO:0000259" key="10">
    <source>
        <dbReference type="PROSITE" id="PS50994"/>
    </source>
</evidence>
<evidence type="ECO:0000256" key="2">
    <source>
        <dbReference type="ARBA" id="ARBA00022723"/>
    </source>
</evidence>
<dbReference type="Proteomes" id="UP000198211">
    <property type="component" value="Unassembled WGS sequence"/>
</dbReference>
<accession>A0A225W5F0</accession>
<dbReference type="GO" id="GO:0003887">
    <property type="term" value="F:DNA-directed DNA polymerase activity"/>
    <property type="evidence" value="ECO:0007669"/>
    <property type="project" value="UniProtKB-KW"/>
</dbReference>
<evidence type="ECO:0000256" key="1">
    <source>
        <dbReference type="ARBA" id="ARBA00022722"/>
    </source>
</evidence>
<keyword evidence="3" id="KW-0255">Endonuclease</keyword>
<keyword evidence="4" id="KW-0378">Hydrolase</keyword>
<keyword evidence="6" id="KW-0229">DNA integration</keyword>
<dbReference type="GO" id="GO:0046872">
    <property type="term" value="F:metal ion binding"/>
    <property type="evidence" value="ECO:0007669"/>
    <property type="project" value="UniProtKB-KW"/>
</dbReference>
<dbReference type="Gene3D" id="3.30.420.10">
    <property type="entry name" value="Ribonuclease H-like superfamily/Ribonuclease H"/>
    <property type="match status" value="1"/>
</dbReference>
<keyword evidence="5" id="KW-0460">Magnesium</keyword>
<dbReference type="SUPFAM" id="SSF53098">
    <property type="entry name" value="Ribonuclease H-like"/>
    <property type="match status" value="1"/>
</dbReference>
<keyword evidence="8" id="KW-0239">DNA-directed DNA polymerase</keyword>
<dbReference type="AlphaFoldDB" id="A0A225W5F0"/>
<evidence type="ECO:0000256" key="5">
    <source>
        <dbReference type="ARBA" id="ARBA00022842"/>
    </source>
</evidence>
<dbReference type="EMBL" id="NBNE01001850">
    <property type="protein sequence ID" value="OWZ12428.1"/>
    <property type="molecule type" value="Genomic_DNA"/>
</dbReference>
<dbReference type="GO" id="GO:0003964">
    <property type="term" value="F:RNA-directed DNA polymerase activity"/>
    <property type="evidence" value="ECO:0007669"/>
    <property type="project" value="UniProtKB-KW"/>
</dbReference>